<organism evidence="2">
    <name type="scientific">Cacao swollen shoot virus</name>
    <dbReference type="NCBI Taxonomy" id="31559"/>
    <lineage>
        <taxon>Viruses</taxon>
        <taxon>Riboviria</taxon>
        <taxon>Pararnavirae</taxon>
        <taxon>Artverviricota</taxon>
        <taxon>Revtraviricetes</taxon>
        <taxon>Ortervirales</taxon>
        <taxon>Caulimoviridae</taxon>
        <taxon>Badnavirus</taxon>
        <taxon>Badnavirus etainflatheobromae</taxon>
    </lineage>
</organism>
<gene>
    <name evidence="2" type="primary">ORFX</name>
</gene>
<sequence>MMIMMMKSLQNGMKVLMKKDQVSQFGIRKKKKMKKDQVSQFGIRKKKKKMNTIPTSIWLIYKRKKMSGKKSPPVYKKKWKWNIHGGGHRRRQYSLKQLTIHHLVTQ</sequence>
<proteinExistence type="predicted"/>
<accession>A0A6M3QTD4</accession>
<dbReference type="EMBL" id="MN433962">
    <property type="protein sequence ID" value="QJC63622.1"/>
    <property type="molecule type" value="Genomic_DNA"/>
</dbReference>
<reference evidence="2" key="1">
    <citation type="journal article" date="2020" name="Viruses">
        <title>A Complex of Badnavirus Species Infecting Cacao Reveals Mixed Infections, Extensive Genomic Variability, and Interspecific Recombination.</title>
        <authorList>
            <person name="Ramos-Sobrinho R."/>
            <person name="Chingandu N."/>
            <person name="A Gutierrez O."/>
            <person name="Marelli J.P."/>
            <person name="K Brown J."/>
        </authorList>
    </citation>
    <scope>NUCLEOTIDE SEQUENCE</scope>
    <source>
        <strain evidence="2">Pbou1</strain>
    </source>
</reference>
<name>A0A6M3QTD4_9VIRU</name>
<evidence type="ECO:0000256" key="1">
    <source>
        <dbReference type="SAM" id="MobiDB-lite"/>
    </source>
</evidence>
<protein>
    <submittedName>
        <fullName evidence="2">Uncharacterized protein</fullName>
    </submittedName>
</protein>
<feature type="region of interest" description="Disordered" evidence="1">
    <location>
        <begin position="26"/>
        <end position="47"/>
    </location>
</feature>
<evidence type="ECO:0000313" key="2">
    <source>
        <dbReference type="EMBL" id="QJC63622.1"/>
    </source>
</evidence>